<evidence type="ECO:0000313" key="2">
    <source>
        <dbReference type="EMBL" id="KAF9783896.1"/>
    </source>
</evidence>
<evidence type="ECO:0000313" key="3">
    <source>
        <dbReference type="Proteomes" id="UP000736335"/>
    </source>
</evidence>
<dbReference type="InterPro" id="IPR001810">
    <property type="entry name" value="F-box_dom"/>
</dbReference>
<dbReference type="EMBL" id="WIUZ02000009">
    <property type="protein sequence ID" value="KAF9783896.1"/>
    <property type="molecule type" value="Genomic_DNA"/>
</dbReference>
<organism evidence="2 3">
    <name type="scientific">Thelephora terrestris</name>
    <dbReference type="NCBI Taxonomy" id="56493"/>
    <lineage>
        <taxon>Eukaryota</taxon>
        <taxon>Fungi</taxon>
        <taxon>Dikarya</taxon>
        <taxon>Basidiomycota</taxon>
        <taxon>Agaricomycotina</taxon>
        <taxon>Agaricomycetes</taxon>
        <taxon>Thelephorales</taxon>
        <taxon>Thelephoraceae</taxon>
        <taxon>Thelephora</taxon>
    </lineage>
</organism>
<protein>
    <recommendedName>
        <fullName evidence="1">F-box domain-containing protein</fullName>
    </recommendedName>
</protein>
<dbReference type="Proteomes" id="UP000736335">
    <property type="component" value="Unassembled WGS sequence"/>
</dbReference>
<feature type="domain" description="F-box" evidence="1">
    <location>
        <begin position="62"/>
        <end position="110"/>
    </location>
</feature>
<dbReference type="OrthoDB" id="2884925at2759"/>
<dbReference type="InterPro" id="IPR036047">
    <property type="entry name" value="F-box-like_dom_sf"/>
</dbReference>
<reference evidence="2" key="2">
    <citation type="submission" date="2020-11" db="EMBL/GenBank/DDBJ databases">
        <authorList>
            <consortium name="DOE Joint Genome Institute"/>
            <person name="Kuo A."/>
            <person name="Miyauchi S."/>
            <person name="Kiss E."/>
            <person name="Drula E."/>
            <person name="Kohler A."/>
            <person name="Sanchez-Garcia M."/>
            <person name="Andreopoulos B."/>
            <person name="Barry K.W."/>
            <person name="Bonito G."/>
            <person name="Buee M."/>
            <person name="Carver A."/>
            <person name="Chen C."/>
            <person name="Cichocki N."/>
            <person name="Clum A."/>
            <person name="Culley D."/>
            <person name="Crous P.W."/>
            <person name="Fauchery L."/>
            <person name="Girlanda M."/>
            <person name="Hayes R."/>
            <person name="Keri Z."/>
            <person name="Labutti K."/>
            <person name="Lipzen A."/>
            <person name="Lombard V."/>
            <person name="Magnuson J."/>
            <person name="Maillard F."/>
            <person name="Morin E."/>
            <person name="Murat C."/>
            <person name="Nolan M."/>
            <person name="Ohm R."/>
            <person name="Pangilinan J."/>
            <person name="Pereira M."/>
            <person name="Perotto S."/>
            <person name="Peter M."/>
            <person name="Riley R."/>
            <person name="Sitrit Y."/>
            <person name="Stielow B."/>
            <person name="Szollosi G."/>
            <person name="Zifcakova L."/>
            <person name="Stursova M."/>
            <person name="Spatafora J.W."/>
            <person name="Tedersoo L."/>
            <person name="Vaario L.-M."/>
            <person name="Yamada A."/>
            <person name="Yan M."/>
            <person name="Wang P."/>
            <person name="Xu J."/>
            <person name="Bruns T."/>
            <person name="Baldrian P."/>
            <person name="Vilgalys R."/>
            <person name="Henrissat B."/>
            <person name="Grigoriev I.V."/>
            <person name="Hibbett D."/>
            <person name="Nagy L.G."/>
            <person name="Martin F.M."/>
        </authorList>
    </citation>
    <scope>NUCLEOTIDE SEQUENCE</scope>
    <source>
        <strain evidence="2">UH-Tt-Lm1</strain>
    </source>
</reference>
<proteinExistence type="predicted"/>
<dbReference type="AlphaFoldDB" id="A0A9P6HBV7"/>
<accession>A0A9P6HBV7</accession>
<dbReference type="Pfam" id="PF12937">
    <property type="entry name" value="F-box-like"/>
    <property type="match status" value="1"/>
</dbReference>
<evidence type="ECO:0000259" key="1">
    <source>
        <dbReference type="Pfam" id="PF12937"/>
    </source>
</evidence>
<feature type="non-terminal residue" evidence="2">
    <location>
        <position position="1"/>
    </location>
</feature>
<gene>
    <name evidence="2" type="ORF">BJ322DRAFT_1067546</name>
</gene>
<keyword evidence="3" id="KW-1185">Reference proteome</keyword>
<comment type="caution">
    <text evidence="2">The sequence shown here is derived from an EMBL/GenBank/DDBJ whole genome shotgun (WGS) entry which is preliminary data.</text>
</comment>
<dbReference type="SUPFAM" id="SSF81383">
    <property type="entry name" value="F-box domain"/>
    <property type="match status" value="1"/>
</dbReference>
<name>A0A9P6HBV7_9AGAM</name>
<reference evidence="2" key="1">
    <citation type="journal article" date="2020" name="Nat. Commun.">
        <title>Large-scale genome sequencing of mycorrhizal fungi provides insights into the early evolution of symbiotic traits.</title>
        <authorList>
            <person name="Miyauchi S."/>
            <person name="Kiss E."/>
            <person name="Kuo A."/>
            <person name="Drula E."/>
            <person name="Kohler A."/>
            <person name="Sanchez-Garcia M."/>
            <person name="Morin E."/>
            <person name="Andreopoulos B."/>
            <person name="Barry K.W."/>
            <person name="Bonito G."/>
            <person name="Buee M."/>
            <person name="Carver A."/>
            <person name="Chen C."/>
            <person name="Cichocki N."/>
            <person name="Clum A."/>
            <person name="Culley D."/>
            <person name="Crous P.W."/>
            <person name="Fauchery L."/>
            <person name="Girlanda M."/>
            <person name="Hayes R.D."/>
            <person name="Keri Z."/>
            <person name="LaButti K."/>
            <person name="Lipzen A."/>
            <person name="Lombard V."/>
            <person name="Magnuson J."/>
            <person name="Maillard F."/>
            <person name="Murat C."/>
            <person name="Nolan M."/>
            <person name="Ohm R.A."/>
            <person name="Pangilinan J."/>
            <person name="Pereira M.F."/>
            <person name="Perotto S."/>
            <person name="Peter M."/>
            <person name="Pfister S."/>
            <person name="Riley R."/>
            <person name="Sitrit Y."/>
            <person name="Stielow J.B."/>
            <person name="Szollosi G."/>
            <person name="Zifcakova L."/>
            <person name="Stursova M."/>
            <person name="Spatafora J.W."/>
            <person name="Tedersoo L."/>
            <person name="Vaario L.M."/>
            <person name="Yamada A."/>
            <person name="Yan M."/>
            <person name="Wang P."/>
            <person name="Xu J."/>
            <person name="Bruns T."/>
            <person name="Baldrian P."/>
            <person name="Vilgalys R."/>
            <person name="Dunand C."/>
            <person name="Henrissat B."/>
            <person name="Grigoriev I.V."/>
            <person name="Hibbett D."/>
            <person name="Nagy L.G."/>
            <person name="Martin F.M."/>
        </authorList>
    </citation>
    <scope>NUCLEOTIDE SEQUENCE</scope>
    <source>
        <strain evidence="2">UH-Tt-Lm1</strain>
    </source>
</reference>
<sequence>MDTHDYPGRGLSLSQLIFALNEELKRVTYSPIYTLDAASQLERDASIALINLREWRNSFVRFNRIPADIISLIATNLSSQVDRFHAASVSRRWRGVLLNRGTLWSQLFLRKGSLLDIIADHGAPLGTYTTLIHPHARQIRRLEFVENSWQDVVTFSEANSGKLPLLRTLEIIDPDLYRSRFPQDIVTAASLPLFRGSIGLEEFVIRSRRLSLLSCFRFPNLTTFELSSGPENEFTASHLLDFLKASPMLQTVDLKITVTVEPRNVPQETIVVLPNVKTFSLRVADRRGTRIYDIAARISCPFAKYTSLTHHTCESYLSADLEAFTTPVLWNTILHQYTASPIERVKLEIKYSEDEDITCFLTFLSSDATVVDLNFEVASLGLDEADLHMPRVEMGWRFFAQALKTIQHRHLLSHVKRLHIEHRAAMSDAPEMLRAAEQVPILFNLLGPLDKLTIRGCDLHLFIDAFLDRQRLRNSQPVAFPHIETLVILNPLMVIDETECLKAIVKLAKLQHSLGKPFWCVKVRLWNIPAGMAEELGQWVNAVYCDEEGNV</sequence>